<evidence type="ECO:0000313" key="1">
    <source>
        <dbReference type="EMBL" id="HIS37437.1"/>
    </source>
</evidence>
<accession>A0A9D1F1V0</accession>
<evidence type="ECO:0000313" key="2">
    <source>
        <dbReference type="Proteomes" id="UP000823928"/>
    </source>
</evidence>
<gene>
    <name evidence="1" type="ORF">IAC10_12590</name>
</gene>
<reference evidence="1" key="1">
    <citation type="submission" date="2020-10" db="EMBL/GenBank/DDBJ databases">
        <authorList>
            <person name="Gilroy R."/>
        </authorList>
    </citation>
    <scope>NUCLEOTIDE SEQUENCE</scope>
    <source>
        <strain evidence="1">6276</strain>
    </source>
</reference>
<dbReference type="EMBL" id="DVIU01000258">
    <property type="protein sequence ID" value="HIS37437.1"/>
    <property type="molecule type" value="Genomic_DNA"/>
</dbReference>
<evidence type="ECO:0008006" key="3">
    <source>
        <dbReference type="Google" id="ProtNLM"/>
    </source>
</evidence>
<dbReference type="AlphaFoldDB" id="A0A9D1F1V0"/>
<sequence>MEREYKINLKGQKFGRLTVTEKIGTRKKPCGKTIMIWRCQCDCGNITEASTSALRSGEKRSCGCLRKERKIKGRKRTNDNQIRNIKNYDTGEYLQTICSEHGFSRTRLYNIWQAMKTRCYNKNHKFYKDYGGRGIEICKEWQHDFMSFREWSINNGYDDDLTIDRIDVNGNYEPSNCRWVTMSVQNKNKRT</sequence>
<proteinExistence type="predicted"/>
<comment type="caution">
    <text evidence="1">The sequence shown here is derived from an EMBL/GenBank/DDBJ whole genome shotgun (WGS) entry which is preliminary data.</text>
</comment>
<dbReference type="Proteomes" id="UP000823928">
    <property type="component" value="Unassembled WGS sequence"/>
</dbReference>
<name>A0A9D1F1V0_9BACT</name>
<protein>
    <recommendedName>
        <fullName evidence="3">AP2 domain-containing protein</fullName>
    </recommendedName>
</protein>
<organism evidence="1 2">
    <name type="scientific">Candidatus Scatousia excrementigallinarum</name>
    <dbReference type="NCBI Taxonomy" id="2840935"/>
    <lineage>
        <taxon>Bacteria</taxon>
        <taxon>Candidatus Scatousia</taxon>
    </lineage>
</organism>
<reference evidence="1" key="2">
    <citation type="journal article" date="2021" name="PeerJ">
        <title>Extensive microbial diversity within the chicken gut microbiome revealed by metagenomics and culture.</title>
        <authorList>
            <person name="Gilroy R."/>
            <person name="Ravi A."/>
            <person name="Getino M."/>
            <person name="Pursley I."/>
            <person name="Horton D.L."/>
            <person name="Alikhan N.F."/>
            <person name="Baker D."/>
            <person name="Gharbi K."/>
            <person name="Hall N."/>
            <person name="Watson M."/>
            <person name="Adriaenssens E.M."/>
            <person name="Foster-Nyarko E."/>
            <person name="Jarju S."/>
            <person name="Secka A."/>
            <person name="Antonio M."/>
            <person name="Oren A."/>
            <person name="Chaudhuri R.R."/>
            <person name="La Ragione R."/>
            <person name="Hildebrand F."/>
            <person name="Pallen M.J."/>
        </authorList>
    </citation>
    <scope>NUCLEOTIDE SEQUENCE</scope>
    <source>
        <strain evidence="1">6276</strain>
    </source>
</reference>